<dbReference type="InterPro" id="IPR019756">
    <property type="entry name" value="Pept_S26A_signal_pept_1_Ser-AS"/>
</dbReference>
<keyword evidence="6" id="KW-1133">Transmembrane helix</keyword>
<feature type="transmembrane region" description="Helical" evidence="6">
    <location>
        <begin position="12"/>
        <end position="31"/>
    </location>
</feature>
<comment type="caution">
    <text evidence="8">The sequence shown here is derived from an EMBL/GenBank/DDBJ whole genome shotgun (WGS) entry which is preliminary data.</text>
</comment>
<dbReference type="Proteomes" id="UP000774130">
    <property type="component" value="Unassembled WGS sequence"/>
</dbReference>
<dbReference type="PROSITE" id="PS00760">
    <property type="entry name" value="SPASE_I_2"/>
    <property type="match status" value="1"/>
</dbReference>
<dbReference type="CDD" id="cd06530">
    <property type="entry name" value="S26_SPase_I"/>
    <property type="match status" value="1"/>
</dbReference>
<evidence type="ECO:0000313" key="9">
    <source>
        <dbReference type="Proteomes" id="UP000774130"/>
    </source>
</evidence>
<keyword evidence="6" id="KW-0645">Protease</keyword>
<evidence type="ECO:0000256" key="4">
    <source>
        <dbReference type="ARBA" id="ARBA00013208"/>
    </source>
</evidence>
<comment type="catalytic activity">
    <reaction evidence="1 6">
        <text>Cleavage of hydrophobic, N-terminal signal or leader sequences from secreted and periplasmic proteins.</text>
        <dbReference type="EC" id="3.4.21.89"/>
    </reaction>
</comment>
<feature type="domain" description="Peptidase S26" evidence="7">
    <location>
        <begin position="8"/>
        <end position="181"/>
    </location>
</feature>
<accession>A0ABS6TFK5</accession>
<keyword evidence="6" id="KW-0472">Membrane</keyword>
<evidence type="ECO:0000256" key="5">
    <source>
        <dbReference type="ARBA" id="ARBA00022801"/>
    </source>
</evidence>
<keyword evidence="6" id="KW-0812">Transmembrane</keyword>
<dbReference type="InterPro" id="IPR019757">
    <property type="entry name" value="Pept_S26A_signal_pept_1_Lys-AS"/>
</dbReference>
<evidence type="ECO:0000313" key="8">
    <source>
        <dbReference type="EMBL" id="MBV7391714.1"/>
    </source>
</evidence>
<protein>
    <recommendedName>
        <fullName evidence="4 6">Signal peptidase I</fullName>
        <ecNumber evidence="4 6">3.4.21.89</ecNumber>
    </recommendedName>
</protein>
<organism evidence="8 9">
    <name type="scientific">Enterococcus alishanensis</name>
    <dbReference type="NCBI Taxonomy" id="1303817"/>
    <lineage>
        <taxon>Bacteria</taxon>
        <taxon>Bacillati</taxon>
        <taxon>Bacillota</taxon>
        <taxon>Bacilli</taxon>
        <taxon>Lactobacillales</taxon>
        <taxon>Enterococcaceae</taxon>
        <taxon>Enterococcus</taxon>
    </lineage>
</organism>
<dbReference type="GO" id="GO:0009003">
    <property type="term" value="F:signal peptidase activity"/>
    <property type="evidence" value="ECO:0007669"/>
    <property type="project" value="UniProtKB-EC"/>
</dbReference>
<keyword evidence="9" id="KW-1185">Reference proteome</keyword>
<evidence type="ECO:0000256" key="3">
    <source>
        <dbReference type="ARBA" id="ARBA00009370"/>
    </source>
</evidence>
<dbReference type="InterPro" id="IPR000223">
    <property type="entry name" value="Pept_S26A_signal_pept_1"/>
</dbReference>
<dbReference type="EC" id="3.4.21.89" evidence="4 6"/>
<dbReference type="InterPro" id="IPR019533">
    <property type="entry name" value="Peptidase_S26"/>
</dbReference>
<evidence type="ECO:0000256" key="6">
    <source>
        <dbReference type="RuleBase" id="RU362042"/>
    </source>
</evidence>
<comment type="similarity">
    <text evidence="3 6">Belongs to the peptidase S26 family.</text>
</comment>
<proteinExistence type="inferred from homology"/>
<dbReference type="Pfam" id="PF10502">
    <property type="entry name" value="Peptidase_S26"/>
    <property type="match status" value="1"/>
</dbReference>
<evidence type="ECO:0000256" key="1">
    <source>
        <dbReference type="ARBA" id="ARBA00000677"/>
    </source>
</evidence>
<sequence length="199" mass="22744">MKVKKFLKEWIPSILFVVIFVILFNFFVGSAKIVGDSMDPTLANGERVLVSKKSTIKRFDIVIAKEPGDVSTTIVKRVIGLPGDKVSMKNDTLRVNNKVIEEDYLNKYKKLFENNELDTVEQNSFSQLIENQPNFTSTFETVVPDNEYLLLGDNRIISKDSRAFGCVSENFIEGKCILVFWPFSNFQMLSLNLPLKFKL</sequence>
<dbReference type="RefSeq" id="WP_218326918.1">
    <property type="nucleotide sequence ID" value="NZ_JAHUZB010000005.1"/>
</dbReference>
<comment type="subcellular location">
    <subcellularLocation>
        <location evidence="2">Cell membrane</location>
        <topology evidence="2">Single-pass type II membrane protein</topology>
    </subcellularLocation>
    <subcellularLocation>
        <location evidence="6">Membrane</location>
        <topology evidence="6">Single-pass type II membrane protein</topology>
    </subcellularLocation>
</comment>
<dbReference type="PROSITE" id="PS00501">
    <property type="entry name" value="SPASE_I_1"/>
    <property type="match status" value="1"/>
</dbReference>
<dbReference type="NCBIfam" id="TIGR02227">
    <property type="entry name" value="sigpep_I_bact"/>
    <property type="match status" value="1"/>
</dbReference>
<name>A0ABS6TFK5_9ENTE</name>
<keyword evidence="5 6" id="KW-0378">Hydrolase</keyword>
<dbReference type="EMBL" id="JAHUZB010000005">
    <property type="protein sequence ID" value="MBV7391714.1"/>
    <property type="molecule type" value="Genomic_DNA"/>
</dbReference>
<dbReference type="PANTHER" id="PTHR43390:SF1">
    <property type="entry name" value="CHLOROPLAST PROCESSING PEPTIDASE"/>
    <property type="match status" value="1"/>
</dbReference>
<gene>
    <name evidence="8" type="primary">lepB</name>
    <name evidence="8" type="ORF">KUA55_13580</name>
</gene>
<reference evidence="8 9" key="1">
    <citation type="submission" date="2021-06" db="EMBL/GenBank/DDBJ databases">
        <title>Enterococcus alishanensis sp. nov., a novel lactic acid bacterium isolated from fresh coffee beans.</title>
        <authorList>
            <person name="Chen Y.-S."/>
        </authorList>
    </citation>
    <scope>NUCLEOTIDE SEQUENCE [LARGE SCALE GENOMIC DNA]</scope>
    <source>
        <strain evidence="8 9">ALS3</strain>
    </source>
</reference>
<evidence type="ECO:0000259" key="7">
    <source>
        <dbReference type="Pfam" id="PF10502"/>
    </source>
</evidence>
<dbReference type="PANTHER" id="PTHR43390">
    <property type="entry name" value="SIGNAL PEPTIDASE I"/>
    <property type="match status" value="1"/>
</dbReference>
<evidence type="ECO:0000256" key="2">
    <source>
        <dbReference type="ARBA" id="ARBA00004401"/>
    </source>
</evidence>